<dbReference type="PANTHER" id="PTHR46746">
    <property type="entry name" value="KILLER CELL LECTIN-LIKE RECEPTOR SUBFAMILY F MEMBER 2"/>
    <property type="match status" value="1"/>
</dbReference>
<protein>
    <recommendedName>
        <fullName evidence="4">C-type lectin domain-containing protein</fullName>
    </recommendedName>
</protein>
<dbReference type="OrthoDB" id="6133475at2759"/>
<feature type="domain" description="C-type lectin" evidence="4">
    <location>
        <begin position="78"/>
        <end position="208"/>
    </location>
</feature>
<keyword evidence="3" id="KW-0732">Signal</keyword>
<sequence length="223" mass="25929">MQLRCSLSLLFGFLSFVYADNEASGELLSDVEEQQHTRAKFFNWDYKDLGTSSFEDISFSPRQPFGQTDLCPDGWLKFSDSCYYIEQETMGFAKAEKRCFDKKATLFVANSLDEWDAIRQHSPKAFFSWIGLVRFSQYEKSEQLPRWQTEGGVNPARLNWLIRPYKPLSNGWTTYANCAVHYNPAVSFETASYVFYYPCTFMMHSICERNTTLINAANNRLFQ</sequence>
<keyword evidence="2" id="KW-1015">Disulfide bond</keyword>
<proteinExistence type="predicted"/>
<gene>
    <name evidence="5" type="ORF">CBOVIS_LOCUS6176</name>
</gene>
<feature type="chain" id="PRO_5035752205" description="C-type lectin domain-containing protein" evidence="3">
    <location>
        <begin position="20"/>
        <end position="223"/>
    </location>
</feature>
<name>A0A8S1EW36_9PELO</name>
<dbReference type="Pfam" id="PF00059">
    <property type="entry name" value="Lectin_C"/>
    <property type="match status" value="1"/>
</dbReference>
<organism evidence="5 6">
    <name type="scientific">Caenorhabditis bovis</name>
    <dbReference type="NCBI Taxonomy" id="2654633"/>
    <lineage>
        <taxon>Eukaryota</taxon>
        <taxon>Metazoa</taxon>
        <taxon>Ecdysozoa</taxon>
        <taxon>Nematoda</taxon>
        <taxon>Chromadorea</taxon>
        <taxon>Rhabditida</taxon>
        <taxon>Rhabditina</taxon>
        <taxon>Rhabditomorpha</taxon>
        <taxon>Rhabditoidea</taxon>
        <taxon>Rhabditidae</taxon>
        <taxon>Peloderinae</taxon>
        <taxon>Caenorhabditis</taxon>
    </lineage>
</organism>
<feature type="signal peptide" evidence="3">
    <location>
        <begin position="1"/>
        <end position="19"/>
    </location>
</feature>
<evidence type="ECO:0000256" key="2">
    <source>
        <dbReference type="ARBA" id="ARBA00023157"/>
    </source>
</evidence>
<accession>A0A8S1EW36</accession>
<dbReference type="PANTHER" id="PTHR46746:SF9">
    <property type="entry name" value="CD209 ANTIGEN-LIKE PROTEIN C-LIKE"/>
    <property type="match status" value="1"/>
</dbReference>
<evidence type="ECO:0000256" key="1">
    <source>
        <dbReference type="ARBA" id="ARBA00022734"/>
    </source>
</evidence>
<evidence type="ECO:0000313" key="6">
    <source>
        <dbReference type="Proteomes" id="UP000494206"/>
    </source>
</evidence>
<keyword evidence="6" id="KW-1185">Reference proteome</keyword>
<dbReference type="SMART" id="SM00034">
    <property type="entry name" value="CLECT"/>
    <property type="match status" value="1"/>
</dbReference>
<dbReference type="InterPro" id="IPR001304">
    <property type="entry name" value="C-type_lectin-like"/>
</dbReference>
<comment type="caution">
    <text evidence="5">The sequence shown here is derived from an EMBL/GenBank/DDBJ whole genome shotgun (WGS) entry which is preliminary data.</text>
</comment>
<dbReference type="SUPFAM" id="SSF56436">
    <property type="entry name" value="C-type lectin-like"/>
    <property type="match status" value="1"/>
</dbReference>
<evidence type="ECO:0000259" key="4">
    <source>
        <dbReference type="PROSITE" id="PS50041"/>
    </source>
</evidence>
<dbReference type="EMBL" id="CADEPM010000004">
    <property type="protein sequence ID" value="CAB3403756.1"/>
    <property type="molecule type" value="Genomic_DNA"/>
</dbReference>
<evidence type="ECO:0000256" key="3">
    <source>
        <dbReference type="SAM" id="SignalP"/>
    </source>
</evidence>
<keyword evidence="1" id="KW-0430">Lectin</keyword>
<dbReference type="AlphaFoldDB" id="A0A8S1EW36"/>
<dbReference type="PROSITE" id="PS50041">
    <property type="entry name" value="C_TYPE_LECTIN_2"/>
    <property type="match status" value="1"/>
</dbReference>
<dbReference type="InterPro" id="IPR016186">
    <property type="entry name" value="C-type_lectin-like/link_sf"/>
</dbReference>
<dbReference type="Gene3D" id="3.10.100.10">
    <property type="entry name" value="Mannose-Binding Protein A, subunit A"/>
    <property type="match status" value="1"/>
</dbReference>
<dbReference type="Proteomes" id="UP000494206">
    <property type="component" value="Unassembled WGS sequence"/>
</dbReference>
<dbReference type="GO" id="GO:0030246">
    <property type="term" value="F:carbohydrate binding"/>
    <property type="evidence" value="ECO:0007669"/>
    <property type="project" value="UniProtKB-KW"/>
</dbReference>
<reference evidence="5 6" key="1">
    <citation type="submission" date="2020-04" db="EMBL/GenBank/DDBJ databases">
        <authorList>
            <person name="Laetsch R D."/>
            <person name="Stevens L."/>
            <person name="Kumar S."/>
            <person name="Blaxter L. M."/>
        </authorList>
    </citation>
    <scope>NUCLEOTIDE SEQUENCE [LARGE SCALE GENOMIC DNA]</scope>
</reference>
<dbReference type="InterPro" id="IPR016187">
    <property type="entry name" value="CTDL_fold"/>
</dbReference>
<dbReference type="InterPro" id="IPR051379">
    <property type="entry name" value="C-type_Lectin_Receptor_IMM"/>
</dbReference>
<evidence type="ECO:0000313" key="5">
    <source>
        <dbReference type="EMBL" id="CAB3403756.1"/>
    </source>
</evidence>